<evidence type="ECO:0000313" key="3">
    <source>
        <dbReference type="Proteomes" id="UP000765509"/>
    </source>
</evidence>
<feature type="compositionally biased region" description="Polar residues" evidence="1">
    <location>
        <begin position="63"/>
        <end position="94"/>
    </location>
</feature>
<proteinExistence type="predicted"/>
<feature type="compositionally biased region" description="Polar residues" evidence="1">
    <location>
        <begin position="19"/>
        <end position="32"/>
    </location>
</feature>
<name>A0A9Q3FTK5_9BASI</name>
<gene>
    <name evidence="2" type="ORF">O181_084102</name>
</gene>
<reference evidence="2" key="1">
    <citation type="submission" date="2021-03" db="EMBL/GenBank/DDBJ databases">
        <title>Draft genome sequence of rust myrtle Austropuccinia psidii MF-1, a brazilian biotype.</title>
        <authorList>
            <person name="Quecine M.C."/>
            <person name="Pachon D.M.R."/>
            <person name="Bonatelli M.L."/>
            <person name="Correr F.H."/>
            <person name="Franceschini L.M."/>
            <person name="Leite T.F."/>
            <person name="Margarido G.R.A."/>
            <person name="Almeida C.A."/>
            <person name="Ferrarezi J.A."/>
            <person name="Labate C.A."/>
        </authorList>
    </citation>
    <scope>NUCLEOTIDE SEQUENCE</scope>
    <source>
        <strain evidence="2">MF-1</strain>
    </source>
</reference>
<evidence type="ECO:0000256" key="1">
    <source>
        <dbReference type="SAM" id="MobiDB-lite"/>
    </source>
</evidence>
<comment type="caution">
    <text evidence="2">The sequence shown here is derived from an EMBL/GenBank/DDBJ whole genome shotgun (WGS) entry which is preliminary data.</text>
</comment>
<organism evidence="2 3">
    <name type="scientific">Austropuccinia psidii MF-1</name>
    <dbReference type="NCBI Taxonomy" id="1389203"/>
    <lineage>
        <taxon>Eukaryota</taxon>
        <taxon>Fungi</taxon>
        <taxon>Dikarya</taxon>
        <taxon>Basidiomycota</taxon>
        <taxon>Pucciniomycotina</taxon>
        <taxon>Pucciniomycetes</taxon>
        <taxon>Pucciniales</taxon>
        <taxon>Sphaerophragmiaceae</taxon>
        <taxon>Austropuccinia</taxon>
    </lineage>
</organism>
<evidence type="ECO:0000313" key="2">
    <source>
        <dbReference type="EMBL" id="MBW0544387.1"/>
    </source>
</evidence>
<dbReference type="AlphaFoldDB" id="A0A9Q3FTK5"/>
<feature type="compositionally biased region" description="Polar residues" evidence="1">
    <location>
        <begin position="39"/>
        <end position="49"/>
    </location>
</feature>
<sequence>MGQKIGQLQIYSPFHQPPRSFQSKIIFSTPRNHQPRLATVTSSAHQPLPNSAIDRPPALASPMWSSPVPQSRPSQNPPLTSLKPVSSTSNHSRA</sequence>
<keyword evidence="3" id="KW-1185">Reference proteome</keyword>
<accession>A0A9Q3FTK5</accession>
<dbReference type="EMBL" id="AVOT02049215">
    <property type="protein sequence ID" value="MBW0544387.1"/>
    <property type="molecule type" value="Genomic_DNA"/>
</dbReference>
<protein>
    <submittedName>
        <fullName evidence="2">Uncharacterized protein</fullName>
    </submittedName>
</protein>
<feature type="region of interest" description="Disordered" evidence="1">
    <location>
        <begin position="1"/>
        <end position="94"/>
    </location>
</feature>
<dbReference type="Proteomes" id="UP000765509">
    <property type="component" value="Unassembled WGS sequence"/>
</dbReference>